<comment type="caution">
    <text evidence="3">The sequence shown here is derived from an EMBL/GenBank/DDBJ whole genome shotgun (WGS) entry which is preliminary data.</text>
</comment>
<accession>A0A7W8EBW5</accession>
<evidence type="ECO:0000256" key="1">
    <source>
        <dbReference type="SAM" id="MobiDB-lite"/>
    </source>
</evidence>
<keyword evidence="2" id="KW-0732">Signal</keyword>
<evidence type="ECO:0008006" key="5">
    <source>
        <dbReference type="Google" id="ProtNLM"/>
    </source>
</evidence>
<gene>
    <name evidence="3" type="ORF">HNR40_000261</name>
</gene>
<evidence type="ECO:0000313" key="3">
    <source>
        <dbReference type="EMBL" id="MBB5074815.1"/>
    </source>
</evidence>
<evidence type="ECO:0000256" key="2">
    <source>
        <dbReference type="SAM" id="SignalP"/>
    </source>
</evidence>
<dbReference type="EMBL" id="JACHIN010000001">
    <property type="protein sequence ID" value="MBB5074815.1"/>
    <property type="molecule type" value="Genomic_DNA"/>
</dbReference>
<dbReference type="PROSITE" id="PS51257">
    <property type="entry name" value="PROKAR_LIPOPROTEIN"/>
    <property type="match status" value="1"/>
</dbReference>
<dbReference type="RefSeq" id="WP_184957797.1">
    <property type="nucleotide sequence ID" value="NZ_JACHIN010000001.1"/>
</dbReference>
<evidence type="ECO:0000313" key="4">
    <source>
        <dbReference type="Proteomes" id="UP000568380"/>
    </source>
</evidence>
<feature type="compositionally biased region" description="Gly residues" evidence="1">
    <location>
        <begin position="190"/>
        <end position="200"/>
    </location>
</feature>
<feature type="compositionally biased region" description="Low complexity" evidence="1">
    <location>
        <begin position="157"/>
        <end position="189"/>
    </location>
</feature>
<sequence>MPRQLIALLAGLSMATAGCGGTAPPPAAGLTSRTPSTAQRIDEATAARTFASLAGLDRAWRERDCAAVVIATAWVEKTLGGRACAATRNGRPAPSRTTYSEPAFLLPEEGGWFAALAGEPEPAYFVFVQARDGWRLGFGPVPLTGSGSATSPVATPGSATSTVATPGGSTSSGATSFGANSPGATSSGSTSGGSTSGGGPDPATVRRARLVPQRHLTYLTDPAGLSGVRFPDADPVRKLRDELAAEPARVRPDRLTVDVELLDVPRTIGAGASMLVFHTLRLTFRQRGAAHPRYGKADLRAFTGKSELDRLTGIELVSLVTELTPDNKVRTVALRRDLADVRP</sequence>
<reference evidence="3 4" key="1">
    <citation type="submission" date="2020-08" db="EMBL/GenBank/DDBJ databases">
        <title>Genomic Encyclopedia of Type Strains, Phase IV (KMG-IV): sequencing the most valuable type-strain genomes for metagenomic binning, comparative biology and taxonomic classification.</title>
        <authorList>
            <person name="Goeker M."/>
        </authorList>
    </citation>
    <scope>NUCLEOTIDE SEQUENCE [LARGE SCALE GENOMIC DNA]</scope>
    <source>
        <strain evidence="3 4">DSM 45385</strain>
    </source>
</reference>
<protein>
    <recommendedName>
        <fullName evidence="5">Lipoprotein</fullName>
    </recommendedName>
</protein>
<dbReference type="AlphaFoldDB" id="A0A7W8EBW5"/>
<feature type="region of interest" description="Disordered" evidence="1">
    <location>
        <begin position="147"/>
        <end position="204"/>
    </location>
</feature>
<keyword evidence="4" id="KW-1185">Reference proteome</keyword>
<proteinExistence type="predicted"/>
<name>A0A7W8EBW5_9ACTN</name>
<dbReference type="Proteomes" id="UP000568380">
    <property type="component" value="Unassembled WGS sequence"/>
</dbReference>
<organism evidence="3 4">
    <name type="scientific">Nonomuraea endophytica</name>
    <dbReference type="NCBI Taxonomy" id="714136"/>
    <lineage>
        <taxon>Bacteria</taxon>
        <taxon>Bacillati</taxon>
        <taxon>Actinomycetota</taxon>
        <taxon>Actinomycetes</taxon>
        <taxon>Streptosporangiales</taxon>
        <taxon>Streptosporangiaceae</taxon>
        <taxon>Nonomuraea</taxon>
    </lineage>
</organism>
<feature type="chain" id="PRO_5038504972" description="Lipoprotein" evidence="2">
    <location>
        <begin position="18"/>
        <end position="343"/>
    </location>
</feature>
<feature type="signal peptide" evidence="2">
    <location>
        <begin position="1"/>
        <end position="17"/>
    </location>
</feature>